<dbReference type="InterPro" id="IPR056957">
    <property type="entry name" value="Pam3_Gp34-like"/>
</dbReference>
<dbReference type="EMBL" id="FWWV01000006">
    <property type="protein sequence ID" value="SMB81521.1"/>
    <property type="molecule type" value="Genomic_DNA"/>
</dbReference>
<protein>
    <submittedName>
        <fullName evidence="1">Uncharacterized protein</fullName>
    </submittedName>
</protein>
<dbReference type="STRING" id="1122938.SAMN05660772_01880"/>
<gene>
    <name evidence="1" type="ORF">SAMN05660772_01880</name>
</gene>
<dbReference type="Proteomes" id="UP000192408">
    <property type="component" value="Unassembled WGS sequence"/>
</dbReference>
<evidence type="ECO:0000313" key="1">
    <source>
        <dbReference type="EMBL" id="SMB81521.1"/>
    </source>
</evidence>
<dbReference type="AlphaFoldDB" id="A0A1W1UL42"/>
<name>A0A1W1UL42_9PAST</name>
<reference evidence="2" key="1">
    <citation type="submission" date="2017-04" db="EMBL/GenBank/DDBJ databases">
        <authorList>
            <person name="Varghese N."/>
            <person name="Submissions S."/>
        </authorList>
    </citation>
    <scope>NUCLEOTIDE SEQUENCE [LARGE SCALE GENOMIC DNA]</scope>
    <source>
        <strain evidence="2">DSM 23072</strain>
    </source>
</reference>
<dbReference type="Pfam" id="PF23977">
    <property type="entry name" value="Pam3_Gp34"/>
    <property type="match status" value="1"/>
</dbReference>
<evidence type="ECO:0000313" key="2">
    <source>
        <dbReference type="Proteomes" id="UP000192408"/>
    </source>
</evidence>
<organism evidence="1 2">
    <name type="scientific">Pasteurella testudinis DSM 23072</name>
    <dbReference type="NCBI Taxonomy" id="1122938"/>
    <lineage>
        <taxon>Bacteria</taxon>
        <taxon>Pseudomonadati</taxon>
        <taxon>Pseudomonadota</taxon>
        <taxon>Gammaproteobacteria</taxon>
        <taxon>Pasteurellales</taxon>
        <taxon>Pasteurellaceae</taxon>
        <taxon>Pasteurella</taxon>
    </lineage>
</organism>
<keyword evidence="2" id="KW-1185">Reference proteome</keyword>
<sequence length="235" mass="26170">MATIAKKQSTEVSTPPAWTPVMNLPAAAANDGNLGNENVSNNDILIPRLNLLQALSHEVQPGDEKYIDGARAGMLCNTLNSEVFDAVYCANLNFKSSYVVWRKRNLGGGFYGEFSTEQEAMAALQADPNTKPEDYDVSETHTHVLLLLDETGQPTTPILCDMQSTKLRVSKQWNSMPQLRQGPRFASIWTLSSKAAKNKLGQPYFNYHIEFAGVPSDELYEQIKAKYFELGFDKK</sequence>
<accession>A0A1W1UL42</accession>
<proteinExistence type="predicted"/>